<dbReference type="Pfam" id="PF00034">
    <property type="entry name" value="Cytochrom_C"/>
    <property type="match status" value="1"/>
</dbReference>
<dbReference type="GO" id="GO:0020037">
    <property type="term" value="F:heme binding"/>
    <property type="evidence" value="ECO:0007669"/>
    <property type="project" value="InterPro"/>
</dbReference>
<evidence type="ECO:0000256" key="5">
    <source>
        <dbReference type="SAM" id="MobiDB-lite"/>
    </source>
</evidence>
<evidence type="ECO:0000259" key="6">
    <source>
        <dbReference type="PROSITE" id="PS51007"/>
    </source>
</evidence>
<evidence type="ECO:0000256" key="1">
    <source>
        <dbReference type="ARBA" id="ARBA00022617"/>
    </source>
</evidence>
<accession>A0A251X173</accession>
<dbReference type="Proteomes" id="UP000194664">
    <property type="component" value="Unassembled WGS sequence"/>
</dbReference>
<evidence type="ECO:0000256" key="4">
    <source>
        <dbReference type="PROSITE-ProRule" id="PRU00433"/>
    </source>
</evidence>
<feature type="domain" description="Cytochrome c" evidence="6">
    <location>
        <begin position="309"/>
        <end position="385"/>
    </location>
</feature>
<organism evidence="7 8">
    <name type="scientific">Marivivens niveibacter</name>
    <dbReference type="NCBI Taxonomy" id="1930667"/>
    <lineage>
        <taxon>Bacteria</taxon>
        <taxon>Pseudomonadati</taxon>
        <taxon>Pseudomonadota</taxon>
        <taxon>Alphaproteobacteria</taxon>
        <taxon>Rhodobacterales</taxon>
        <taxon>Paracoccaceae</taxon>
        <taxon>Marivivens group</taxon>
        <taxon>Marivivens</taxon>
    </lineage>
</organism>
<dbReference type="AlphaFoldDB" id="A0A251X173"/>
<feature type="compositionally biased region" description="Acidic residues" evidence="5">
    <location>
        <begin position="268"/>
        <end position="291"/>
    </location>
</feature>
<evidence type="ECO:0000313" key="7">
    <source>
        <dbReference type="EMBL" id="OUD10479.1"/>
    </source>
</evidence>
<dbReference type="GO" id="GO:0009055">
    <property type="term" value="F:electron transfer activity"/>
    <property type="evidence" value="ECO:0007669"/>
    <property type="project" value="InterPro"/>
</dbReference>
<name>A0A251X173_9RHOB</name>
<dbReference type="SUPFAM" id="SSF46626">
    <property type="entry name" value="Cytochrome c"/>
    <property type="match status" value="2"/>
</dbReference>
<evidence type="ECO:0000256" key="3">
    <source>
        <dbReference type="ARBA" id="ARBA00023004"/>
    </source>
</evidence>
<keyword evidence="2 4" id="KW-0479">Metal-binding</keyword>
<dbReference type="EMBL" id="MSPP01000001">
    <property type="protein sequence ID" value="OUD10479.1"/>
    <property type="molecule type" value="Genomic_DNA"/>
</dbReference>
<evidence type="ECO:0000313" key="8">
    <source>
        <dbReference type="Proteomes" id="UP000194664"/>
    </source>
</evidence>
<comment type="caution">
    <text evidence="7">The sequence shown here is derived from an EMBL/GenBank/DDBJ whole genome shotgun (WGS) entry which is preliminary data.</text>
</comment>
<dbReference type="PROSITE" id="PS51007">
    <property type="entry name" value="CYTC"/>
    <property type="match status" value="2"/>
</dbReference>
<dbReference type="Gene3D" id="1.10.760.10">
    <property type="entry name" value="Cytochrome c-like domain"/>
    <property type="match status" value="2"/>
</dbReference>
<sequence length="385" mass="41355">MTKLSSIMIPGLGGVTAICGLAYALPTMQYQAQIAANNERIAAQAIAQAEATEAEAAAAALSLDAIKVAAEAGAFVSGAPAPQTAGFGLGRDALPVEIAAWDIDVRPDGAGLPAGSGDVWTGEEVFVEKCAMCHGDFGEAVGRWPVLAGGHNTLSDEDPVKTIGSYWPYLSTVYDYINRAMPFGMAQSLTNDEVYAITAYLLYVNDLVDDDFELSNDNFLEVRLPNEPNFYMDDRATTEYPIFAGDVCMTDCKDSVTITMRATVLDVTPDDGSEGGEEAAEEEPAETEEASVEPVKEHDPEYAFLNIQGDPAYGEYLSGDCTSCHQLSGSASNIPSILGWPRETFMLAMHDFKIGMRENQAMEMMASRLSYEEIAALAAYFESLE</sequence>
<dbReference type="GO" id="GO:0046872">
    <property type="term" value="F:metal ion binding"/>
    <property type="evidence" value="ECO:0007669"/>
    <property type="project" value="UniProtKB-KW"/>
</dbReference>
<keyword evidence="3 4" id="KW-0408">Iron</keyword>
<evidence type="ECO:0000256" key="2">
    <source>
        <dbReference type="ARBA" id="ARBA00022723"/>
    </source>
</evidence>
<gene>
    <name evidence="7" type="ORF">BVC71_02990</name>
</gene>
<feature type="region of interest" description="Disordered" evidence="5">
    <location>
        <begin position="266"/>
        <end position="296"/>
    </location>
</feature>
<dbReference type="PANTHER" id="PTHR35008:SF8">
    <property type="entry name" value="ALCOHOL DEHYDROGENASE CYTOCHROME C SUBUNIT"/>
    <property type="match status" value="1"/>
</dbReference>
<reference evidence="7 8" key="1">
    <citation type="submission" date="2016-12" db="EMBL/GenBank/DDBJ databases">
        <title>The draft genome sequence of HSLHS2.</title>
        <authorList>
            <person name="Hu D."/>
            <person name="Wang L."/>
            <person name="Shao Z."/>
        </authorList>
    </citation>
    <scope>NUCLEOTIDE SEQUENCE [LARGE SCALE GENOMIC DNA]</scope>
    <source>
        <strain evidence="7">MCCC 1A06712</strain>
    </source>
</reference>
<dbReference type="InterPro" id="IPR036909">
    <property type="entry name" value="Cyt_c-like_dom_sf"/>
</dbReference>
<dbReference type="InterPro" id="IPR051459">
    <property type="entry name" value="Cytochrome_c-type_DH"/>
</dbReference>
<proteinExistence type="predicted"/>
<protein>
    <recommendedName>
        <fullName evidence="6">Cytochrome c domain-containing protein</fullName>
    </recommendedName>
</protein>
<feature type="domain" description="Cytochrome c" evidence="6">
    <location>
        <begin position="117"/>
        <end position="205"/>
    </location>
</feature>
<dbReference type="InterPro" id="IPR009056">
    <property type="entry name" value="Cyt_c-like_dom"/>
</dbReference>
<keyword evidence="8" id="KW-1185">Reference proteome</keyword>
<dbReference type="PANTHER" id="PTHR35008">
    <property type="entry name" value="BLL4482 PROTEIN-RELATED"/>
    <property type="match status" value="1"/>
</dbReference>
<dbReference type="RefSeq" id="WP_240516762.1">
    <property type="nucleotide sequence ID" value="NZ_MSPP01000001.1"/>
</dbReference>
<keyword evidence="1 4" id="KW-0349">Heme</keyword>